<dbReference type="GO" id="GO:0016787">
    <property type="term" value="F:hydrolase activity"/>
    <property type="evidence" value="ECO:0007669"/>
    <property type="project" value="InterPro"/>
</dbReference>
<dbReference type="AlphaFoldDB" id="A0A4U6QM62"/>
<dbReference type="Gene3D" id="3.60.21.10">
    <property type="match status" value="1"/>
</dbReference>
<feature type="domain" description="Calcineurin-like phosphoesterase" evidence="2">
    <location>
        <begin position="37"/>
        <end position="253"/>
    </location>
</feature>
<dbReference type="SUPFAM" id="SSF50405">
    <property type="entry name" value="Actin-crosslinking proteins"/>
    <property type="match status" value="1"/>
</dbReference>
<evidence type="ECO:0000313" key="3">
    <source>
        <dbReference type="EMBL" id="TKV61694.1"/>
    </source>
</evidence>
<evidence type="ECO:0000256" key="1">
    <source>
        <dbReference type="SAM" id="SignalP"/>
    </source>
</evidence>
<dbReference type="EMBL" id="SZZH01000001">
    <property type="protein sequence ID" value="TKV61694.1"/>
    <property type="molecule type" value="Genomic_DNA"/>
</dbReference>
<dbReference type="CDD" id="cd00257">
    <property type="entry name" value="beta-trefoil_FSCN-like"/>
    <property type="match status" value="1"/>
</dbReference>
<keyword evidence="4" id="KW-1185">Reference proteome</keyword>
<feature type="chain" id="PRO_5020502230" description="Calcineurin-like phosphoesterase domain-containing protein" evidence="1">
    <location>
        <begin position="32"/>
        <end position="460"/>
    </location>
</feature>
<accession>A0A4U6QM62</accession>
<evidence type="ECO:0000259" key="2">
    <source>
        <dbReference type="Pfam" id="PF00149"/>
    </source>
</evidence>
<dbReference type="InterPro" id="IPR008999">
    <property type="entry name" value="Actin-crosslinking"/>
</dbReference>
<feature type="signal peptide" evidence="1">
    <location>
        <begin position="1"/>
        <end position="31"/>
    </location>
</feature>
<dbReference type="Pfam" id="PF00149">
    <property type="entry name" value="Metallophos"/>
    <property type="match status" value="1"/>
</dbReference>
<dbReference type="Gene3D" id="2.80.10.50">
    <property type="match status" value="1"/>
</dbReference>
<dbReference type="OrthoDB" id="9772095at2"/>
<evidence type="ECO:0000313" key="4">
    <source>
        <dbReference type="Proteomes" id="UP000306985"/>
    </source>
</evidence>
<dbReference type="PROSITE" id="PS51318">
    <property type="entry name" value="TAT"/>
    <property type="match status" value="1"/>
</dbReference>
<organism evidence="3 4">
    <name type="scientific">Nakamurella flava</name>
    <dbReference type="NCBI Taxonomy" id="2576308"/>
    <lineage>
        <taxon>Bacteria</taxon>
        <taxon>Bacillati</taxon>
        <taxon>Actinomycetota</taxon>
        <taxon>Actinomycetes</taxon>
        <taxon>Nakamurellales</taxon>
        <taxon>Nakamurellaceae</taxon>
        <taxon>Nakamurella</taxon>
    </lineage>
</organism>
<dbReference type="InterPro" id="IPR051918">
    <property type="entry name" value="STPP_CPPED1"/>
</dbReference>
<gene>
    <name evidence="3" type="ORF">FDO65_09125</name>
</gene>
<dbReference type="RefSeq" id="WP_137448999.1">
    <property type="nucleotide sequence ID" value="NZ_SZZH01000001.1"/>
</dbReference>
<dbReference type="Proteomes" id="UP000306985">
    <property type="component" value="Unassembled WGS sequence"/>
</dbReference>
<sequence length="460" mass="48524">MPLSRRRFLSVASATAGLTVASLAGPRSALAAGSSFTVAVIPDTQQEVFGSDRRFGQRTRWLADNRSALGLAFVAHTGDVVNWDTPDHSQYAVASQAFENLDRAGIGWLPSIGNHDTAAVGVGGSAADPRRTRALVRDTTTFNDYFPTSRMRSLSGTFENGKIDNAYSTFTAGGAQWMLLSLELWPRAAAVAWADAVLAAHPRHNVILSTHSHLNGDGTVYGRADYGDTSPQQLLDQLLRPRANVKIVLSGHVGLAGHRIDTHTDGSRFASFLGTFHSNSTNPVQLLTIDPDAGTIATRFTAPANGQTWPEYATTVDGMTFSRSSDGAESSRAVALQARVNARFVTAEAAGTRSLIANRDGVGLWETFDLVSLADGGSALRARANGRFVCADGAGSLPLIANRDAVGTWETFDLVPTGGGDALRSRANGLFVCADGAGSQPLQANRSAAGLWETLVIVGA</sequence>
<dbReference type="SUPFAM" id="SSF56300">
    <property type="entry name" value="Metallo-dependent phosphatases"/>
    <property type="match status" value="1"/>
</dbReference>
<protein>
    <recommendedName>
        <fullName evidence="2">Calcineurin-like phosphoesterase domain-containing protein</fullName>
    </recommendedName>
</protein>
<dbReference type="InterPro" id="IPR004843">
    <property type="entry name" value="Calcineurin-like_PHP"/>
</dbReference>
<dbReference type="InterPro" id="IPR006311">
    <property type="entry name" value="TAT_signal"/>
</dbReference>
<comment type="caution">
    <text evidence="3">The sequence shown here is derived from an EMBL/GenBank/DDBJ whole genome shotgun (WGS) entry which is preliminary data.</text>
</comment>
<name>A0A4U6QM62_9ACTN</name>
<dbReference type="PANTHER" id="PTHR43143">
    <property type="entry name" value="METALLOPHOSPHOESTERASE, CALCINEURIN SUPERFAMILY"/>
    <property type="match status" value="1"/>
</dbReference>
<dbReference type="PANTHER" id="PTHR43143:SF5">
    <property type="entry name" value="SECRETED PROTEIN"/>
    <property type="match status" value="1"/>
</dbReference>
<keyword evidence="1" id="KW-0732">Signal</keyword>
<proteinExistence type="predicted"/>
<reference evidence="3 4" key="1">
    <citation type="submission" date="2019-05" db="EMBL/GenBank/DDBJ databases">
        <title>Nakamurella sp. N5BH11, whole genome shotgun sequence.</title>
        <authorList>
            <person name="Tuo L."/>
        </authorList>
    </citation>
    <scope>NUCLEOTIDE SEQUENCE [LARGE SCALE GENOMIC DNA]</scope>
    <source>
        <strain evidence="3 4">N5BH11</strain>
    </source>
</reference>
<dbReference type="InterPro" id="IPR029052">
    <property type="entry name" value="Metallo-depent_PP-like"/>
</dbReference>